<feature type="region of interest" description="Disordered" evidence="4">
    <location>
        <begin position="60"/>
        <end position="88"/>
    </location>
</feature>
<keyword evidence="2" id="KW-0597">Phosphoprotein</keyword>
<evidence type="ECO:0000256" key="2">
    <source>
        <dbReference type="ARBA" id="ARBA00022553"/>
    </source>
</evidence>
<keyword evidence="3" id="KW-0539">Nucleus</keyword>
<protein>
    <recommendedName>
        <fullName evidence="5">VQ domain-containing protein</fullName>
    </recommendedName>
</protein>
<reference evidence="6" key="1">
    <citation type="submission" date="2016-03" db="EMBL/GenBank/DDBJ databases">
        <title>Mechanisms controlling the formation of the plant cell surface in tip-growing cells are functionally conserved among land plants.</title>
        <authorList>
            <person name="Honkanen S."/>
            <person name="Jones V.A."/>
            <person name="Morieri G."/>
            <person name="Champion C."/>
            <person name="Hetherington A.J."/>
            <person name="Kelly S."/>
            <person name="Saint-Marcoux D."/>
            <person name="Proust H."/>
            <person name="Prescott H."/>
            <person name="Dolan L."/>
        </authorList>
    </citation>
    <scope>NUCLEOTIDE SEQUENCE [LARGE SCALE GENOMIC DNA]</scope>
    <source>
        <tissue evidence="6">Whole gametophyte</tissue>
    </source>
</reference>
<evidence type="ECO:0000313" key="7">
    <source>
        <dbReference type="Proteomes" id="UP000077202"/>
    </source>
</evidence>
<dbReference type="Pfam" id="PF05678">
    <property type="entry name" value="VQ"/>
    <property type="match status" value="1"/>
</dbReference>
<dbReference type="EMBL" id="LVLJ01002842">
    <property type="protein sequence ID" value="OAE23387.1"/>
    <property type="molecule type" value="Genomic_DNA"/>
</dbReference>
<dbReference type="PANTHER" id="PTHR33402">
    <property type="entry name" value="VQ MOTIF-CONTAINING PROTEIN 11-LIKE"/>
    <property type="match status" value="1"/>
</dbReference>
<evidence type="ECO:0000256" key="4">
    <source>
        <dbReference type="SAM" id="MobiDB-lite"/>
    </source>
</evidence>
<feature type="region of interest" description="Disordered" evidence="4">
    <location>
        <begin position="116"/>
        <end position="139"/>
    </location>
</feature>
<feature type="compositionally biased region" description="Polar residues" evidence="4">
    <location>
        <begin position="116"/>
        <end position="128"/>
    </location>
</feature>
<feature type="domain" description="VQ" evidence="5">
    <location>
        <begin position="99"/>
        <end position="121"/>
    </location>
</feature>
<keyword evidence="7" id="KW-1185">Reference proteome</keyword>
<accession>A0A176VRR8</accession>
<comment type="caution">
    <text evidence="6">The sequence shown here is derived from an EMBL/GenBank/DDBJ whole genome shotgun (WGS) entry which is preliminary data.</text>
</comment>
<feature type="region of interest" description="Disordered" evidence="4">
    <location>
        <begin position="257"/>
        <end position="282"/>
    </location>
</feature>
<dbReference type="Proteomes" id="UP000077202">
    <property type="component" value="Unassembled WGS sequence"/>
</dbReference>
<proteinExistence type="predicted"/>
<dbReference type="InterPro" id="IPR008889">
    <property type="entry name" value="VQ"/>
</dbReference>
<name>A0A176VRR8_MARPO</name>
<evidence type="ECO:0000259" key="5">
    <source>
        <dbReference type="Pfam" id="PF05678"/>
    </source>
</evidence>
<sequence>MESLYMFMSNLSAWKTSVARVSLYLGLLIWKNREDAGGIHCDCFDRILLGAVNLNSMEVQRSRTRRTGGSLPAGSSSQPKASIGRSRKAHSRVEQIVATYVYTDVDNFRALVQQLTGDPSTNPSSLPQTPDLKESEGRLQRHLRMNSIATSDLGRDRASLKRASTPKLFERRRNAKNLEVTKLATGPSIANLNSATIAKGFQICPNSHSPISILNAFEFFSDQSSNMTSPLGYTNRPSVPNTPTSNFNINKTILEPELEDGPSGEEPNQPRLLQLFPLHSSR</sequence>
<dbReference type="InterPro" id="IPR039611">
    <property type="entry name" value="VQ_4/11/13/19/31/33"/>
</dbReference>
<evidence type="ECO:0000256" key="1">
    <source>
        <dbReference type="ARBA" id="ARBA00004123"/>
    </source>
</evidence>
<organism evidence="6 7">
    <name type="scientific">Marchantia polymorpha subsp. ruderalis</name>
    <dbReference type="NCBI Taxonomy" id="1480154"/>
    <lineage>
        <taxon>Eukaryota</taxon>
        <taxon>Viridiplantae</taxon>
        <taxon>Streptophyta</taxon>
        <taxon>Embryophyta</taxon>
        <taxon>Marchantiophyta</taxon>
        <taxon>Marchantiopsida</taxon>
        <taxon>Marchantiidae</taxon>
        <taxon>Marchantiales</taxon>
        <taxon>Marchantiaceae</taxon>
        <taxon>Marchantia</taxon>
    </lineage>
</organism>
<evidence type="ECO:0000313" key="6">
    <source>
        <dbReference type="EMBL" id="OAE23387.1"/>
    </source>
</evidence>
<evidence type="ECO:0000256" key="3">
    <source>
        <dbReference type="ARBA" id="ARBA00023242"/>
    </source>
</evidence>
<dbReference type="GO" id="GO:0005634">
    <property type="term" value="C:nucleus"/>
    <property type="evidence" value="ECO:0007669"/>
    <property type="project" value="UniProtKB-SubCell"/>
</dbReference>
<dbReference type="AlphaFoldDB" id="A0A176VRR8"/>
<dbReference type="PANTHER" id="PTHR33402:SF19">
    <property type="entry name" value="VQ MOTIF-CONTAINING PROTEIN 11"/>
    <property type="match status" value="1"/>
</dbReference>
<comment type="subcellular location">
    <subcellularLocation>
        <location evidence="1">Nucleus</location>
    </subcellularLocation>
</comment>
<gene>
    <name evidence="6" type="ORF">AXG93_1660s1460</name>
</gene>